<dbReference type="RefSeq" id="WP_311670769.1">
    <property type="nucleotide sequence ID" value="NZ_JAVREO010000031.1"/>
</dbReference>
<evidence type="ECO:0000256" key="1">
    <source>
        <dbReference type="ARBA" id="ARBA00023015"/>
    </source>
</evidence>
<dbReference type="Gene3D" id="1.10.10.10">
    <property type="entry name" value="Winged helix-like DNA-binding domain superfamily/Winged helix DNA-binding domain"/>
    <property type="match status" value="1"/>
</dbReference>
<proteinExistence type="predicted"/>
<dbReference type="PANTHER" id="PTHR43132:SF6">
    <property type="entry name" value="HTH-TYPE TRANSCRIPTIONAL REPRESSOR CZRA"/>
    <property type="match status" value="1"/>
</dbReference>
<keyword evidence="6" id="KW-1185">Reference proteome</keyword>
<dbReference type="InterPro" id="IPR011991">
    <property type="entry name" value="ArsR-like_HTH"/>
</dbReference>
<evidence type="ECO:0000256" key="2">
    <source>
        <dbReference type="ARBA" id="ARBA00023125"/>
    </source>
</evidence>
<dbReference type="EMBL" id="JAVREO010000031">
    <property type="protein sequence ID" value="MDT0270707.1"/>
    <property type="molecule type" value="Genomic_DNA"/>
</dbReference>
<evidence type="ECO:0000256" key="3">
    <source>
        <dbReference type="ARBA" id="ARBA00023163"/>
    </source>
</evidence>
<keyword evidence="1" id="KW-0805">Transcription regulation</keyword>
<dbReference type="InterPro" id="IPR051011">
    <property type="entry name" value="Metal_resp_trans_reg"/>
</dbReference>
<protein>
    <submittedName>
        <fullName evidence="5">Helix-turn-helix domain-containing protein</fullName>
    </submittedName>
</protein>
<dbReference type="SMART" id="SM00418">
    <property type="entry name" value="HTH_ARSR"/>
    <property type="match status" value="1"/>
</dbReference>
<evidence type="ECO:0000313" key="6">
    <source>
        <dbReference type="Proteomes" id="UP001183410"/>
    </source>
</evidence>
<organism evidence="5 6">
    <name type="scientific">Streptomyces chisholmiae</name>
    <dbReference type="NCBI Taxonomy" id="3075540"/>
    <lineage>
        <taxon>Bacteria</taxon>
        <taxon>Bacillati</taxon>
        <taxon>Actinomycetota</taxon>
        <taxon>Actinomycetes</taxon>
        <taxon>Kitasatosporales</taxon>
        <taxon>Streptomycetaceae</taxon>
        <taxon>Streptomyces</taxon>
    </lineage>
</organism>
<dbReference type="InterPro" id="IPR036388">
    <property type="entry name" value="WH-like_DNA-bd_sf"/>
</dbReference>
<sequence>MRLRVRFTARDLGRVRLATAADPLWETVLSVRRLRDTKGPGVYAAWRRSVSSVEAVPESLRALIPRQGYFPDFLNPAESERGWRPALEAVRATPAARLRVELARLPAGSRGPGWLRGLAAGEPAALRRLTDDLDRYHRLAVGVPSVWPAVSALVDAELAARARQLARGGAEALLAGLRPVLRWNPPVLEAAYPVDREVRLGGRGLLLVPSFFCWRTPVMPADDGLPPVLVYPVAHEELPPAEPAALGRLLGPTRARVLAWVANGGATTGELASRLGISPGSASQHTKVLRESGLVLSLRRGNGVLHTVTPAGRALLPAGRGAPGAGGARPE</sequence>
<reference evidence="6" key="1">
    <citation type="submission" date="2023-07" db="EMBL/GenBank/DDBJ databases">
        <title>30 novel species of actinomycetes from the DSMZ collection.</title>
        <authorList>
            <person name="Nouioui I."/>
        </authorList>
    </citation>
    <scope>NUCLEOTIDE SEQUENCE [LARGE SCALE GENOMIC DNA]</scope>
    <source>
        <strain evidence="6">DSM 44915</strain>
    </source>
</reference>
<feature type="domain" description="HTH arsR-type" evidence="4">
    <location>
        <begin position="245"/>
        <end position="320"/>
    </location>
</feature>
<gene>
    <name evidence="5" type="ORF">RM844_30990</name>
</gene>
<dbReference type="PANTHER" id="PTHR43132">
    <property type="entry name" value="ARSENICAL RESISTANCE OPERON REPRESSOR ARSR-RELATED"/>
    <property type="match status" value="1"/>
</dbReference>
<name>A0ABU2K0G5_9ACTN</name>
<dbReference type="Proteomes" id="UP001183410">
    <property type="component" value="Unassembled WGS sequence"/>
</dbReference>
<evidence type="ECO:0000259" key="4">
    <source>
        <dbReference type="SMART" id="SM00418"/>
    </source>
</evidence>
<keyword evidence="2" id="KW-0238">DNA-binding</keyword>
<comment type="caution">
    <text evidence="5">The sequence shown here is derived from an EMBL/GenBank/DDBJ whole genome shotgun (WGS) entry which is preliminary data.</text>
</comment>
<dbReference type="InterPro" id="IPR001845">
    <property type="entry name" value="HTH_ArsR_DNA-bd_dom"/>
</dbReference>
<dbReference type="Pfam" id="PF12840">
    <property type="entry name" value="HTH_20"/>
    <property type="match status" value="1"/>
</dbReference>
<dbReference type="CDD" id="cd00090">
    <property type="entry name" value="HTH_ARSR"/>
    <property type="match status" value="1"/>
</dbReference>
<keyword evidence="3" id="KW-0804">Transcription</keyword>
<evidence type="ECO:0000313" key="5">
    <source>
        <dbReference type="EMBL" id="MDT0270707.1"/>
    </source>
</evidence>
<accession>A0ABU2K0G5</accession>
<dbReference type="SUPFAM" id="SSF46785">
    <property type="entry name" value="Winged helix' DNA-binding domain"/>
    <property type="match status" value="1"/>
</dbReference>
<dbReference type="InterPro" id="IPR036390">
    <property type="entry name" value="WH_DNA-bd_sf"/>
</dbReference>